<keyword evidence="2" id="KW-1185">Reference proteome</keyword>
<dbReference type="EMBL" id="CP144752">
    <property type="protein sequence ID" value="WVZ87875.1"/>
    <property type="molecule type" value="Genomic_DNA"/>
</dbReference>
<organism evidence="1 2">
    <name type="scientific">Paspalum notatum var. saurae</name>
    <dbReference type="NCBI Taxonomy" id="547442"/>
    <lineage>
        <taxon>Eukaryota</taxon>
        <taxon>Viridiplantae</taxon>
        <taxon>Streptophyta</taxon>
        <taxon>Embryophyta</taxon>
        <taxon>Tracheophyta</taxon>
        <taxon>Spermatophyta</taxon>
        <taxon>Magnoliopsida</taxon>
        <taxon>Liliopsida</taxon>
        <taxon>Poales</taxon>
        <taxon>Poaceae</taxon>
        <taxon>PACMAD clade</taxon>
        <taxon>Panicoideae</taxon>
        <taxon>Andropogonodae</taxon>
        <taxon>Paspaleae</taxon>
        <taxon>Paspalinae</taxon>
        <taxon>Paspalum</taxon>
    </lineage>
</organism>
<protein>
    <submittedName>
        <fullName evidence="1">Uncharacterized protein</fullName>
    </submittedName>
</protein>
<gene>
    <name evidence="1" type="ORF">U9M48_034450</name>
</gene>
<proteinExistence type="predicted"/>
<feature type="non-terminal residue" evidence="1">
    <location>
        <position position="142"/>
    </location>
</feature>
<dbReference type="Proteomes" id="UP001341281">
    <property type="component" value="Chromosome 08"/>
</dbReference>
<dbReference type="AlphaFoldDB" id="A0AAQ3UCW1"/>
<evidence type="ECO:0000313" key="2">
    <source>
        <dbReference type="Proteomes" id="UP001341281"/>
    </source>
</evidence>
<name>A0AAQ3UCW1_PASNO</name>
<evidence type="ECO:0000313" key="1">
    <source>
        <dbReference type="EMBL" id="WVZ87875.1"/>
    </source>
</evidence>
<reference evidence="1 2" key="1">
    <citation type="submission" date="2024-02" db="EMBL/GenBank/DDBJ databases">
        <title>High-quality chromosome-scale genome assembly of Pensacola bahiagrass (Paspalum notatum Flugge var. saurae).</title>
        <authorList>
            <person name="Vega J.M."/>
            <person name="Podio M."/>
            <person name="Orjuela J."/>
            <person name="Siena L.A."/>
            <person name="Pessino S.C."/>
            <person name="Combes M.C."/>
            <person name="Mariac C."/>
            <person name="Albertini E."/>
            <person name="Pupilli F."/>
            <person name="Ortiz J.P.A."/>
            <person name="Leblanc O."/>
        </authorList>
    </citation>
    <scope>NUCLEOTIDE SEQUENCE [LARGE SCALE GENOMIC DNA]</scope>
    <source>
        <strain evidence="1">R1</strain>
        <tissue evidence="1">Leaf</tissue>
    </source>
</reference>
<accession>A0AAQ3UCW1</accession>
<sequence>MFMEVAENVAKVERTSNCSSRRRAMRINARRELAFDEGEYVYLKVSPLRAKVGDLAYELELPQHLSEYIPCFTSHGSPQVFKVAGGANITGGVRILDRARKGYKKNQNTGMQGVMEQSLRKRGYPGKGVGIARDVSSSLRER</sequence>